<name>M2QT51_CERS8</name>
<dbReference type="InterPro" id="IPR012597">
    <property type="entry name" value="Pheromone"/>
</dbReference>
<protein>
    <submittedName>
        <fullName evidence="2">B mating type pheromone</fullName>
    </submittedName>
</protein>
<gene>
    <name evidence="2" type="primary">CsPh11</name>
    <name evidence="2" type="ORF">CERSUDRAFT_172053</name>
</gene>
<evidence type="ECO:0000256" key="1">
    <source>
        <dbReference type="SAM" id="MobiDB-lite"/>
    </source>
</evidence>
<evidence type="ECO:0000313" key="3">
    <source>
        <dbReference type="Proteomes" id="UP000016930"/>
    </source>
</evidence>
<proteinExistence type="predicted"/>
<dbReference type="GO" id="GO:0016020">
    <property type="term" value="C:membrane"/>
    <property type="evidence" value="ECO:0007669"/>
    <property type="project" value="InterPro"/>
</dbReference>
<dbReference type="GO" id="GO:0000772">
    <property type="term" value="F:mating pheromone activity"/>
    <property type="evidence" value="ECO:0007669"/>
    <property type="project" value="InterPro"/>
</dbReference>
<feature type="compositionally biased region" description="Polar residues" evidence="1">
    <location>
        <begin position="32"/>
        <end position="42"/>
    </location>
</feature>
<dbReference type="Pfam" id="PF08015">
    <property type="entry name" value="Pheromone"/>
    <property type="match status" value="1"/>
</dbReference>
<keyword evidence="3" id="KW-1185">Reference proteome</keyword>
<dbReference type="AlphaFoldDB" id="M2QT51"/>
<sequence length="42" mass="4385">MDRFEILSLLASLDDSLQPTDDVPLDAEAPSTGGSSTFCVVA</sequence>
<dbReference type="HOGENOM" id="CLU_3260485_0_0_1"/>
<feature type="region of interest" description="Disordered" evidence="1">
    <location>
        <begin position="19"/>
        <end position="42"/>
    </location>
</feature>
<dbReference type="Proteomes" id="UP000016930">
    <property type="component" value="Unassembled WGS sequence"/>
</dbReference>
<organism evidence="2 3">
    <name type="scientific">Ceriporiopsis subvermispora (strain B)</name>
    <name type="common">White-rot fungus</name>
    <name type="synonym">Gelatoporia subvermispora</name>
    <dbReference type="NCBI Taxonomy" id="914234"/>
    <lineage>
        <taxon>Eukaryota</taxon>
        <taxon>Fungi</taxon>
        <taxon>Dikarya</taxon>
        <taxon>Basidiomycota</taxon>
        <taxon>Agaricomycotina</taxon>
        <taxon>Agaricomycetes</taxon>
        <taxon>Polyporales</taxon>
        <taxon>Gelatoporiaceae</taxon>
        <taxon>Gelatoporia</taxon>
    </lineage>
</organism>
<evidence type="ECO:0000313" key="2">
    <source>
        <dbReference type="EMBL" id="EMD35220.1"/>
    </source>
</evidence>
<accession>M2QT51</accession>
<dbReference type="EMBL" id="KB445801">
    <property type="protein sequence ID" value="EMD35220.1"/>
    <property type="molecule type" value="Genomic_DNA"/>
</dbReference>
<reference evidence="2 3" key="1">
    <citation type="journal article" date="2012" name="Proc. Natl. Acad. Sci. U.S.A.">
        <title>Comparative genomics of Ceriporiopsis subvermispora and Phanerochaete chrysosporium provide insight into selective ligninolysis.</title>
        <authorList>
            <person name="Fernandez-Fueyo E."/>
            <person name="Ruiz-Duenas F.J."/>
            <person name="Ferreira P."/>
            <person name="Floudas D."/>
            <person name="Hibbett D.S."/>
            <person name="Canessa P."/>
            <person name="Larrondo L.F."/>
            <person name="James T.Y."/>
            <person name="Seelenfreund D."/>
            <person name="Lobos S."/>
            <person name="Polanco R."/>
            <person name="Tello M."/>
            <person name="Honda Y."/>
            <person name="Watanabe T."/>
            <person name="Watanabe T."/>
            <person name="Ryu J.S."/>
            <person name="Kubicek C.P."/>
            <person name="Schmoll M."/>
            <person name="Gaskell J."/>
            <person name="Hammel K.E."/>
            <person name="St John F.J."/>
            <person name="Vanden Wymelenberg A."/>
            <person name="Sabat G."/>
            <person name="Splinter BonDurant S."/>
            <person name="Syed K."/>
            <person name="Yadav J.S."/>
            <person name="Doddapaneni H."/>
            <person name="Subramanian V."/>
            <person name="Lavin J.L."/>
            <person name="Oguiza J.A."/>
            <person name="Perez G."/>
            <person name="Pisabarro A.G."/>
            <person name="Ramirez L."/>
            <person name="Santoyo F."/>
            <person name="Master E."/>
            <person name="Coutinho P.M."/>
            <person name="Henrissat B."/>
            <person name="Lombard V."/>
            <person name="Magnuson J.K."/>
            <person name="Kuees U."/>
            <person name="Hori C."/>
            <person name="Igarashi K."/>
            <person name="Samejima M."/>
            <person name="Held B.W."/>
            <person name="Barry K.W."/>
            <person name="LaButti K.M."/>
            <person name="Lapidus A."/>
            <person name="Lindquist E.A."/>
            <person name="Lucas S.M."/>
            <person name="Riley R."/>
            <person name="Salamov A.A."/>
            <person name="Hoffmeister D."/>
            <person name="Schwenk D."/>
            <person name="Hadar Y."/>
            <person name="Yarden O."/>
            <person name="de Vries R.P."/>
            <person name="Wiebenga A."/>
            <person name="Stenlid J."/>
            <person name="Eastwood D."/>
            <person name="Grigoriev I.V."/>
            <person name="Berka R.M."/>
            <person name="Blanchette R.A."/>
            <person name="Kersten P."/>
            <person name="Martinez A.T."/>
            <person name="Vicuna R."/>
            <person name="Cullen D."/>
        </authorList>
    </citation>
    <scope>NUCLEOTIDE SEQUENCE [LARGE SCALE GENOMIC DNA]</scope>
    <source>
        <strain evidence="2 3">B</strain>
    </source>
</reference>